<dbReference type="KEGG" id="bsol:FSW04_11625"/>
<accession>A0A5B8U670</accession>
<dbReference type="RefSeq" id="WP_146919376.1">
    <property type="nucleotide sequence ID" value="NZ_CP042430.1"/>
</dbReference>
<dbReference type="Proteomes" id="UP000321805">
    <property type="component" value="Chromosome"/>
</dbReference>
<protein>
    <recommendedName>
        <fullName evidence="3">Antibiotic biosynthesis monooxygenase</fullName>
    </recommendedName>
</protein>
<evidence type="ECO:0008006" key="3">
    <source>
        <dbReference type="Google" id="ProtNLM"/>
    </source>
</evidence>
<dbReference type="OrthoDB" id="5243818at2"/>
<name>A0A5B8U670_9ACTN</name>
<evidence type="ECO:0000313" key="1">
    <source>
        <dbReference type="EMBL" id="QEC48152.1"/>
    </source>
</evidence>
<gene>
    <name evidence="1" type="ORF">FSW04_11625</name>
</gene>
<sequence length="119" mass="13747">MAGLVHIPWYATLFRGDKLEAALADIAPLALRYGASSYGVHRNRDDRYKFLQLATFEHKSDWERYWNGPEFTRFRVANQGYFQVPVLYTWNDVVTEGYLDAELERQGRHAEAGMTGDTV</sequence>
<dbReference type="InterPro" id="IPR011008">
    <property type="entry name" value="Dimeric_a/b-barrel"/>
</dbReference>
<dbReference type="EMBL" id="CP042430">
    <property type="protein sequence ID" value="QEC48152.1"/>
    <property type="molecule type" value="Genomic_DNA"/>
</dbReference>
<dbReference type="SUPFAM" id="SSF54909">
    <property type="entry name" value="Dimeric alpha+beta barrel"/>
    <property type="match status" value="1"/>
</dbReference>
<reference evidence="1 2" key="1">
    <citation type="journal article" date="2018" name="J. Microbiol.">
        <title>Baekduia soli gen. nov., sp. nov., a novel bacterium isolated from the soil of Baekdu Mountain and proposal of a novel family name, Baekduiaceae fam. nov.</title>
        <authorList>
            <person name="An D.S."/>
            <person name="Siddiqi M.Z."/>
            <person name="Kim K.H."/>
            <person name="Yu H.S."/>
            <person name="Im W.T."/>
        </authorList>
    </citation>
    <scope>NUCLEOTIDE SEQUENCE [LARGE SCALE GENOMIC DNA]</scope>
    <source>
        <strain evidence="1 2">BR7-21</strain>
    </source>
</reference>
<organism evidence="1 2">
    <name type="scientific">Baekduia soli</name>
    <dbReference type="NCBI Taxonomy" id="496014"/>
    <lineage>
        <taxon>Bacteria</taxon>
        <taxon>Bacillati</taxon>
        <taxon>Actinomycetota</taxon>
        <taxon>Thermoleophilia</taxon>
        <taxon>Solirubrobacterales</taxon>
        <taxon>Baekduiaceae</taxon>
        <taxon>Baekduia</taxon>
    </lineage>
</organism>
<proteinExistence type="predicted"/>
<keyword evidence="2" id="KW-1185">Reference proteome</keyword>
<dbReference type="AlphaFoldDB" id="A0A5B8U670"/>
<evidence type="ECO:0000313" key="2">
    <source>
        <dbReference type="Proteomes" id="UP000321805"/>
    </source>
</evidence>